<keyword evidence="3 7" id="KW-0645">Protease</keyword>
<evidence type="ECO:0000256" key="6">
    <source>
        <dbReference type="ARBA" id="ARBA00022833"/>
    </source>
</evidence>
<accession>A0AAN8NAE1</accession>
<name>A0AAN8NAE1_9PEZI</name>
<dbReference type="PANTHER" id="PTHR12147">
    <property type="entry name" value="METALLOPEPTIDASE M28 FAMILY MEMBER"/>
    <property type="match status" value="1"/>
</dbReference>
<keyword evidence="11" id="KW-1185">Reference proteome</keyword>
<organism evidence="10 11">
    <name type="scientific">Arthrobotrys conoides</name>
    <dbReference type="NCBI Taxonomy" id="74498"/>
    <lineage>
        <taxon>Eukaryota</taxon>
        <taxon>Fungi</taxon>
        <taxon>Dikarya</taxon>
        <taxon>Ascomycota</taxon>
        <taxon>Pezizomycotina</taxon>
        <taxon>Orbiliomycetes</taxon>
        <taxon>Orbiliales</taxon>
        <taxon>Orbiliaceae</taxon>
        <taxon>Arthrobotrys</taxon>
    </lineage>
</organism>
<dbReference type="AlphaFoldDB" id="A0AAN8NAE1"/>
<feature type="domain" description="Peptidase M28" evidence="9">
    <location>
        <begin position="237"/>
        <end position="446"/>
    </location>
</feature>
<evidence type="ECO:0000256" key="7">
    <source>
        <dbReference type="RuleBase" id="RU361240"/>
    </source>
</evidence>
<dbReference type="SUPFAM" id="SSF52025">
    <property type="entry name" value="PA domain"/>
    <property type="match status" value="1"/>
</dbReference>
<keyword evidence="4 7" id="KW-0479">Metal-binding</keyword>
<dbReference type="Pfam" id="PF04389">
    <property type="entry name" value="Peptidase_M28"/>
    <property type="match status" value="1"/>
</dbReference>
<dbReference type="Gene3D" id="3.40.630.10">
    <property type="entry name" value="Zn peptidases"/>
    <property type="match status" value="1"/>
</dbReference>
<feature type="domain" description="PA" evidence="8">
    <location>
        <begin position="124"/>
        <end position="211"/>
    </location>
</feature>
<keyword evidence="7" id="KW-0732">Signal</keyword>
<evidence type="ECO:0000256" key="5">
    <source>
        <dbReference type="ARBA" id="ARBA00022801"/>
    </source>
</evidence>
<evidence type="ECO:0000259" key="9">
    <source>
        <dbReference type="Pfam" id="PF04389"/>
    </source>
</evidence>
<dbReference type="PANTHER" id="PTHR12147:SF26">
    <property type="entry name" value="PEPTIDASE M28 DOMAIN-CONTAINING PROTEIN"/>
    <property type="match status" value="1"/>
</dbReference>
<evidence type="ECO:0000256" key="3">
    <source>
        <dbReference type="ARBA" id="ARBA00022670"/>
    </source>
</evidence>
<evidence type="ECO:0000259" key="8">
    <source>
        <dbReference type="Pfam" id="PF02225"/>
    </source>
</evidence>
<dbReference type="InterPro" id="IPR003137">
    <property type="entry name" value="PA_domain"/>
</dbReference>
<dbReference type="InterPro" id="IPR007484">
    <property type="entry name" value="Peptidase_M28"/>
</dbReference>
<dbReference type="InterPro" id="IPR046450">
    <property type="entry name" value="PA_dom_sf"/>
</dbReference>
<keyword evidence="10" id="KW-0031">Aminopeptidase</keyword>
<gene>
    <name evidence="10" type="primary">LAP2_1</name>
    <name evidence="10" type="ORF">TWF506_004491</name>
</gene>
<dbReference type="GO" id="GO:0006508">
    <property type="term" value="P:proteolysis"/>
    <property type="evidence" value="ECO:0007669"/>
    <property type="project" value="UniProtKB-KW"/>
</dbReference>
<dbReference type="GO" id="GO:0046872">
    <property type="term" value="F:metal ion binding"/>
    <property type="evidence" value="ECO:0007669"/>
    <property type="project" value="UniProtKB-KW"/>
</dbReference>
<dbReference type="Pfam" id="PF02225">
    <property type="entry name" value="PA"/>
    <property type="match status" value="1"/>
</dbReference>
<sequence length="506" mass="53428">MKVSTLILPALASATLVAAAPAGAPLVESNKLRRVLLRSDLKARAQELQAIATANNGTRAWGTSGHWDTLTWIESHIDKNYYKVEREYFNITRQIFDDVSVKIEGVPYDDVNGMTGSPNGTVSADILAIPNFGCVASDYPASVAGKIALVHRGSCNFGLKNALAGTAGAAGLVVWNNDPTSLQPTLGAPADYNVTKFIVSAFITQADGQALVTKLGTGTLPATVANVFHEEIGITANILATTKGGDQNKIISVGAHTDSVKAGPGINDNGSGTIAQIEVAKALTKFSVNNAIQFSWWSAEEDGLLGSRYHTSHLPEEEAAKIVMNLNFDMLASPNYLYAIYDGDASAFPSPYATNGSALIEKTFIDFFAEDGKKSVPTAFDGRSDYQGFLQIGVPAGGVFMGAEGIKTAEEATLFGGEAGKPYDHCYHQACDNVNNLDYGAFITGTKSMADAVAKYGLSIAGFPFPRPAAKLLPRGSLAEAMVPNPSLTKHAKHARHGGCGKALEY</sequence>
<reference evidence="10 11" key="1">
    <citation type="submission" date="2019-10" db="EMBL/GenBank/DDBJ databases">
        <authorList>
            <person name="Palmer J.M."/>
        </authorList>
    </citation>
    <scope>NUCLEOTIDE SEQUENCE [LARGE SCALE GENOMIC DNA]</scope>
    <source>
        <strain evidence="10 11">TWF506</strain>
    </source>
</reference>
<evidence type="ECO:0000256" key="2">
    <source>
        <dbReference type="ARBA" id="ARBA00005634"/>
    </source>
</evidence>
<comment type="caution">
    <text evidence="10">The sequence shown here is derived from an EMBL/GenBank/DDBJ whole genome shotgun (WGS) entry which is preliminary data.</text>
</comment>
<dbReference type="SUPFAM" id="SSF53187">
    <property type="entry name" value="Zn-dependent exopeptidases"/>
    <property type="match status" value="1"/>
</dbReference>
<dbReference type="Gene3D" id="3.50.30.30">
    <property type="match status" value="1"/>
</dbReference>
<keyword evidence="6 7" id="KW-0862">Zinc</keyword>
<comment type="similarity">
    <text evidence="2">Belongs to the peptidase M28 family. M28B subfamily.</text>
</comment>
<proteinExistence type="inferred from homology"/>
<dbReference type="GO" id="GO:0008235">
    <property type="term" value="F:metalloexopeptidase activity"/>
    <property type="evidence" value="ECO:0007669"/>
    <property type="project" value="InterPro"/>
</dbReference>
<evidence type="ECO:0000313" key="11">
    <source>
        <dbReference type="Proteomes" id="UP001307849"/>
    </source>
</evidence>
<protein>
    <recommendedName>
        <fullName evidence="7">Peptide hydrolase</fullName>
        <ecNumber evidence="7">3.4.-.-</ecNumber>
    </recommendedName>
</protein>
<evidence type="ECO:0000256" key="1">
    <source>
        <dbReference type="ARBA" id="ARBA00001947"/>
    </source>
</evidence>
<comment type="cofactor">
    <cofactor evidence="1">
        <name>Zn(2+)</name>
        <dbReference type="ChEBI" id="CHEBI:29105"/>
    </cofactor>
</comment>
<keyword evidence="5 7" id="KW-0378">Hydrolase</keyword>
<dbReference type="GO" id="GO:0004177">
    <property type="term" value="F:aminopeptidase activity"/>
    <property type="evidence" value="ECO:0007669"/>
    <property type="project" value="UniProtKB-KW"/>
</dbReference>
<dbReference type="Proteomes" id="UP001307849">
    <property type="component" value="Unassembled WGS sequence"/>
</dbReference>
<evidence type="ECO:0000256" key="4">
    <source>
        <dbReference type="ARBA" id="ARBA00022723"/>
    </source>
</evidence>
<evidence type="ECO:0000313" key="10">
    <source>
        <dbReference type="EMBL" id="KAK6498252.1"/>
    </source>
</evidence>
<feature type="chain" id="PRO_5042673920" description="Peptide hydrolase" evidence="7">
    <location>
        <begin position="20"/>
        <end position="506"/>
    </location>
</feature>
<feature type="signal peptide" evidence="7">
    <location>
        <begin position="1"/>
        <end position="19"/>
    </location>
</feature>
<dbReference type="EC" id="3.4.-.-" evidence="7"/>
<dbReference type="InterPro" id="IPR045175">
    <property type="entry name" value="M28_fam"/>
</dbReference>
<dbReference type="EMBL" id="JAVHJM010000014">
    <property type="protein sequence ID" value="KAK6498252.1"/>
    <property type="molecule type" value="Genomic_DNA"/>
</dbReference>